<dbReference type="GO" id="GO:0016559">
    <property type="term" value="P:peroxisome fission"/>
    <property type="evidence" value="ECO:0007669"/>
    <property type="project" value="InterPro"/>
</dbReference>
<sequence length="213" mass="25206">MPSPIQLDPDYTRDNVSQASDGVPYDNVYTIYNRNEINETDSTDKIPKQNKVSFEDGLKDSLTAVCTLFDNIFFLRNIGIISEENKIYQKLNKSQFGSKIWLVSLLLSLRRSFKKIIDNLKLRKKYQLEMIKCKNVNLKDKQGHQVQRILSNNLRIILNHVLDFLQDFLYMMIILIDILNQNKKLLRWKKWCEYSSNLINILKFFTANRKIIH</sequence>
<name>A0A9P7B5Z9_MAUEX</name>
<evidence type="ECO:0000256" key="4">
    <source>
        <dbReference type="SAM" id="MobiDB-lite"/>
    </source>
</evidence>
<evidence type="ECO:0000256" key="3">
    <source>
        <dbReference type="ARBA" id="ARBA00046271"/>
    </source>
</evidence>
<gene>
    <name evidence="5" type="ORF">C6P45_001604</name>
</gene>
<dbReference type="AlphaFoldDB" id="A0A9P7B5Z9"/>
<dbReference type="GO" id="GO:0005778">
    <property type="term" value="C:peroxisomal membrane"/>
    <property type="evidence" value="ECO:0007669"/>
    <property type="project" value="UniProtKB-SubCell"/>
</dbReference>
<keyword evidence="1" id="KW-0472">Membrane</keyword>
<accession>A0A9P7B5Z9</accession>
<comment type="caution">
    <text evidence="5">The sequence shown here is derived from an EMBL/GenBank/DDBJ whole genome shotgun (WGS) entry which is preliminary data.</text>
</comment>
<proteinExistence type="predicted"/>
<keyword evidence="2" id="KW-0576">Peroxisome</keyword>
<dbReference type="Pfam" id="PF05648">
    <property type="entry name" value="PEX11"/>
    <property type="match status" value="1"/>
</dbReference>
<dbReference type="InterPro" id="IPR008733">
    <property type="entry name" value="PEX11"/>
</dbReference>
<dbReference type="OrthoDB" id="4063222at2759"/>
<keyword evidence="6" id="KW-1185">Reference proteome</keyword>
<evidence type="ECO:0000256" key="1">
    <source>
        <dbReference type="ARBA" id="ARBA00023136"/>
    </source>
</evidence>
<organism evidence="5 6">
    <name type="scientific">Maudiozyma exigua</name>
    <name type="common">Yeast</name>
    <name type="synonym">Kazachstania exigua</name>
    <dbReference type="NCBI Taxonomy" id="34358"/>
    <lineage>
        <taxon>Eukaryota</taxon>
        <taxon>Fungi</taxon>
        <taxon>Dikarya</taxon>
        <taxon>Ascomycota</taxon>
        <taxon>Saccharomycotina</taxon>
        <taxon>Saccharomycetes</taxon>
        <taxon>Saccharomycetales</taxon>
        <taxon>Saccharomycetaceae</taxon>
        <taxon>Maudiozyma</taxon>
    </lineage>
</organism>
<evidence type="ECO:0000313" key="5">
    <source>
        <dbReference type="EMBL" id="KAG0660377.1"/>
    </source>
</evidence>
<dbReference type="EMBL" id="PUHR01000177">
    <property type="protein sequence ID" value="KAG0660377.1"/>
    <property type="molecule type" value="Genomic_DNA"/>
</dbReference>
<comment type="subcellular location">
    <subcellularLocation>
        <location evidence="3">Peroxisome membrane</location>
    </subcellularLocation>
</comment>
<dbReference type="Proteomes" id="UP000750334">
    <property type="component" value="Unassembled WGS sequence"/>
</dbReference>
<evidence type="ECO:0000313" key="6">
    <source>
        <dbReference type="Proteomes" id="UP000750334"/>
    </source>
</evidence>
<evidence type="ECO:0000256" key="2">
    <source>
        <dbReference type="ARBA" id="ARBA00023140"/>
    </source>
</evidence>
<feature type="region of interest" description="Disordered" evidence="4">
    <location>
        <begin position="1"/>
        <end position="22"/>
    </location>
</feature>
<reference evidence="5 6" key="1">
    <citation type="submission" date="2020-11" db="EMBL/GenBank/DDBJ databases">
        <title>Kefir isolates.</title>
        <authorList>
            <person name="Marcisauskas S."/>
            <person name="Kim Y."/>
            <person name="Blasche S."/>
        </authorList>
    </citation>
    <scope>NUCLEOTIDE SEQUENCE [LARGE SCALE GENOMIC DNA]</scope>
    <source>
        <strain evidence="5 6">OG2</strain>
    </source>
</reference>
<protein>
    <submittedName>
        <fullName evidence="5">Uncharacterized protein</fullName>
    </submittedName>
</protein>